<keyword evidence="1" id="KW-0472">Membrane</keyword>
<dbReference type="Proteomes" id="UP001609176">
    <property type="component" value="Unassembled WGS sequence"/>
</dbReference>
<keyword evidence="1" id="KW-0812">Transmembrane</keyword>
<protein>
    <recommendedName>
        <fullName evidence="6">Phage shock protein B</fullName>
    </recommendedName>
</protein>
<proteinExistence type="predicted"/>
<dbReference type="EMBL" id="JBIMSN010000148">
    <property type="protein sequence ID" value="MFH5232447.1"/>
    <property type="molecule type" value="Genomic_DNA"/>
</dbReference>
<keyword evidence="1" id="KW-1133">Transmembrane helix</keyword>
<reference evidence="4 5" key="1">
    <citation type="submission" date="2024-10" db="EMBL/GenBank/DDBJ databases">
        <authorList>
            <person name="Riesco R."/>
        </authorList>
    </citation>
    <scope>NUCLEOTIDE SEQUENCE [LARGE SCALE GENOMIC DNA]</scope>
    <source>
        <strain evidence="3 4">NCIMB 15448</strain>
        <strain evidence="2 5">NCIMB 15450</strain>
    </source>
</reference>
<dbReference type="EMBL" id="JBIMSP010000093">
    <property type="protein sequence ID" value="MFH5245715.1"/>
    <property type="molecule type" value="Genomic_DNA"/>
</dbReference>
<gene>
    <name evidence="3" type="ORF">ACHIPV_28160</name>
    <name evidence="2" type="ORF">ACHIRB_28355</name>
</gene>
<evidence type="ECO:0000313" key="2">
    <source>
        <dbReference type="EMBL" id="MFH5232447.1"/>
    </source>
</evidence>
<feature type="transmembrane region" description="Helical" evidence="1">
    <location>
        <begin position="12"/>
        <end position="33"/>
    </location>
</feature>
<sequence length="92" mass="10688">MSTLSDFGLCLLLWLLLYAAMFAAYVGLVMLVVDPIDAWWRRRARAKEEHEQSIREIQRIDRDAADAVERIHVAYTRAQQLLRNESRKGGRS</sequence>
<evidence type="ECO:0000256" key="1">
    <source>
        <dbReference type="SAM" id="Phobius"/>
    </source>
</evidence>
<dbReference type="RefSeq" id="WP_395126470.1">
    <property type="nucleotide sequence ID" value="NZ_JBIMSN010000148.1"/>
</dbReference>
<evidence type="ECO:0000313" key="3">
    <source>
        <dbReference type="EMBL" id="MFH5245715.1"/>
    </source>
</evidence>
<organism evidence="3 4">
    <name type="scientific">Antrihabitans spumae</name>
    <dbReference type="NCBI Taxonomy" id="3373370"/>
    <lineage>
        <taxon>Bacteria</taxon>
        <taxon>Bacillati</taxon>
        <taxon>Actinomycetota</taxon>
        <taxon>Actinomycetes</taxon>
        <taxon>Mycobacteriales</taxon>
        <taxon>Nocardiaceae</taxon>
        <taxon>Antrihabitans</taxon>
    </lineage>
</organism>
<dbReference type="Proteomes" id="UP001609219">
    <property type="component" value="Unassembled WGS sequence"/>
</dbReference>
<evidence type="ECO:0000313" key="4">
    <source>
        <dbReference type="Proteomes" id="UP001609176"/>
    </source>
</evidence>
<comment type="caution">
    <text evidence="3">The sequence shown here is derived from an EMBL/GenBank/DDBJ whole genome shotgun (WGS) entry which is preliminary data.</text>
</comment>
<name>A0ABW7KTE9_9NOCA</name>
<evidence type="ECO:0008006" key="6">
    <source>
        <dbReference type="Google" id="ProtNLM"/>
    </source>
</evidence>
<accession>A0ABW7KTE9</accession>
<keyword evidence="5" id="KW-1185">Reference proteome</keyword>
<evidence type="ECO:0000313" key="5">
    <source>
        <dbReference type="Proteomes" id="UP001609219"/>
    </source>
</evidence>